<dbReference type="SUPFAM" id="SSF143975">
    <property type="entry name" value="IlvD/EDD N-terminal domain-like"/>
    <property type="match status" value="1"/>
</dbReference>
<dbReference type="KEGG" id="pfaa:MM59RIKEN_27710"/>
<dbReference type="GO" id="GO:0046872">
    <property type="term" value="F:metal ion binding"/>
    <property type="evidence" value="ECO:0007669"/>
    <property type="project" value="UniProtKB-KW"/>
</dbReference>
<dbReference type="InterPro" id="IPR000581">
    <property type="entry name" value="ILV_EDD_N"/>
</dbReference>
<feature type="domain" description="Dihydroxy-acid/6-phosphogluconate dehydratase N-terminal" evidence="8">
    <location>
        <begin position="36"/>
        <end position="345"/>
    </location>
</feature>
<keyword evidence="7" id="KW-0100">Branched-chain amino acid biosynthesis</keyword>
<name>A0A810QHH4_9FIRM</name>
<dbReference type="GO" id="GO:0051537">
    <property type="term" value="F:2 iron, 2 sulfur cluster binding"/>
    <property type="evidence" value="ECO:0007669"/>
    <property type="project" value="UniProtKB-KW"/>
</dbReference>
<dbReference type="GO" id="GO:0016836">
    <property type="term" value="F:hydro-lyase activity"/>
    <property type="evidence" value="ECO:0007669"/>
    <property type="project" value="TreeGrafter"/>
</dbReference>
<dbReference type="InterPro" id="IPR056740">
    <property type="entry name" value="ILV_EDD_C"/>
</dbReference>
<organism evidence="10 11">
    <name type="scientific">Pusillibacter faecalis</name>
    <dbReference type="NCBI Taxonomy" id="2714358"/>
    <lineage>
        <taxon>Bacteria</taxon>
        <taxon>Bacillati</taxon>
        <taxon>Bacillota</taxon>
        <taxon>Clostridia</taxon>
        <taxon>Eubacteriales</taxon>
        <taxon>Oscillospiraceae</taxon>
        <taxon>Pusillibacter</taxon>
    </lineage>
</organism>
<dbReference type="Proteomes" id="UP000679848">
    <property type="component" value="Chromosome"/>
</dbReference>
<dbReference type="SUPFAM" id="SSF52016">
    <property type="entry name" value="LeuD/IlvD-like"/>
    <property type="match status" value="1"/>
</dbReference>
<dbReference type="PANTHER" id="PTHR43661:SF3">
    <property type="entry name" value="D-XYLONATE DEHYDRATASE YAGF-RELATED"/>
    <property type="match status" value="1"/>
</dbReference>
<keyword evidence="4" id="KW-0408">Iron</keyword>
<sequence>MYNMKKERSYWEGTHAANRRIMYLAAGHEQEDIVKKPHIGIANTFFEGSPGTGHLRSLAESVKKGIWMNGGMPMEFGVPATCGNIATGSDGLRYELVLRDIVAMSIEAVVRVHKLDGLVILASCDNVIAGAYLAALRVHIPCIVVTGGIMGAGSYCGQALVQADVDVAAIRGDSELLDIVQEHVCPSFGACPSMGTACTMQILGEALNLVLPGTSTIPAADNLKLRSCVRAGRFIVEQVRRGICPEDLMSREVLFNTVMLDLAIAGSTNAVLHLLAYSQELGLGLTLDDFDRIARRIKCLVGVVPSGRHTVIDLDRAGGVPAVMKRLETELYTGETTLLGNTWGEYLTGVQVPDDSIIHPLQAPFSDIAGIRILRGNLAEEGAVCRPTGVPGSMRAFSGRARVFDQEELAAEAVMRDEIQAGDVIVLRYEGPKGSPGMNELMKVTDRLIAKGMEQTVALITDGRFSGFNHGTIIGHVAPEAMAGGLIAFVEDGDIITYSIPEGILQLEVTEDVIAERKQRWKKPEPKIKSGVLALYGATCRPASEGAAMQNW</sequence>
<keyword evidence="11" id="KW-1185">Reference proteome</keyword>
<keyword evidence="7" id="KW-0028">Amino-acid biosynthesis</keyword>
<dbReference type="InterPro" id="IPR037237">
    <property type="entry name" value="IlvD/EDD_N"/>
</dbReference>
<dbReference type="Pfam" id="PF24877">
    <property type="entry name" value="ILV_EDD_C"/>
    <property type="match status" value="1"/>
</dbReference>
<dbReference type="AlphaFoldDB" id="A0A810QHH4"/>
<evidence type="ECO:0000313" key="11">
    <source>
        <dbReference type="Proteomes" id="UP000679848"/>
    </source>
</evidence>
<reference evidence="10" key="1">
    <citation type="submission" date="2020-09" db="EMBL/GenBank/DDBJ databases">
        <title>New species isolated from human feces.</title>
        <authorList>
            <person name="Kitahara M."/>
            <person name="Shigeno Y."/>
            <person name="Shime M."/>
            <person name="Matsumoto Y."/>
            <person name="Nakamura S."/>
            <person name="Motooka D."/>
            <person name="Fukuoka S."/>
            <person name="Nishikawa H."/>
            <person name="Benno Y."/>
        </authorList>
    </citation>
    <scope>NUCLEOTIDE SEQUENCE</scope>
    <source>
        <strain evidence="10">MM59</strain>
    </source>
</reference>
<dbReference type="Pfam" id="PF00920">
    <property type="entry name" value="ILVD_EDD_N"/>
    <property type="match status" value="1"/>
</dbReference>
<dbReference type="Gene3D" id="3.50.30.80">
    <property type="entry name" value="IlvD/EDD C-terminal domain-like"/>
    <property type="match status" value="1"/>
</dbReference>
<dbReference type="InterPro" id="IPR042096">
    <property type="entry name" value="Dihydro-acid_dehy_C"/>
</dbReference>
<dbReference type="GO" id="GO:0009082">
    <property type="term" value="P:branched-chain amino acid biosynthetic process"/>
    <property type="evidence" value="ECO:0007669"/>
    <property type="project" value="UniProtKB-KW"/>
</dbReference>
<dbReference type="EMBL" id="AP023420">
    <property type="protein sequence ID" value="BCK85452.1"/>
    <property type="molecule type" value="Genomic_DNA"/>
</dbReference>
<dbReference type="GO" id="GO:0005829">
    <property type="term" value="C:cytosol"/>
    <property type="evidence" value="ECO:0007669"/>
    <property type="project" value="TreeGrafter"/>
</dbReference>
<evidence type="ECO:0000256" key="2">
    <source>
        <dbReference type="ARBA" id="ARBA00022714"/>
    </source>
</evidence>
<evidence type="ECO:0000256" key="3">
    <source>
        <dbReference type="ARBA" id="ARBA00022723"/>
    </source>
</evidence>
<keyword evidence="6" id="KW-0456">Lyase</keyword>
<evidence type="ECO:0000313" key="10">
    <source>
        <dbReference type="EMBL" id="BCK85452.1"/>
    </source>
</evidence>
<evidence type="ECO:0000256" key="7">
    <source>
        <dbReference type="ARBA" id="ARBA00023304"/>
    </source>
</evidence>
<evidence type="ECO:0000259" key="8">
    <source>
        <dbReference type="Pfam" id="PF00920"/>
    </source>
</evidence>
<protein>
    <submittedName>
        <fullName evidence="10">Dihydroxy-acid dehydratase</fullName>
    </submittedName>
</protein>
<evidence type="ECO:0000256" key="5">
    <source>
        <dbReference type="ARBA" id="ARBA00023014"/>
    </source>
</evidence>
<accession>A0A810QHH4</accession>
<keyword evidence="2" id="KW-0001">2Fe-2S</keyword>
<proteinExistence type="inferred from homology"/>
<comment type="similarity">
    <text evidence="1">Belongs to the IlvD/Edd family.</text>
</comment>
<evidence type="ECO:0000259" key="9">
    <source>
        <dbReference type="Pfam" id="PF24877"/>
    </source>
</evidence>
<evidence type="ECO:0000256" key="1">
    <source>
        <dbReference type="ARBA" id="ARBA00006486"/>
    </source>
</evidence>
<evidence type="ECO:0000256" key="4">
    <source>
        <dbReference type="ARBA" id="ARBA00023004"/>
    </source>
</evidence>
<dbReference type="PANTHER" id="PTHR43661">
    <property type="entry name" value="D-XYLONATE DEHYDRATASE"/>
    <property type="match status" value="1"/>
</dbReference>
<gene>
    <name evidence="10" type="ORF">MM59RIKEN_27710</name>
</gene>
<dbReference type="FunFam" id="3.50.30.80:FF:000001">
    <property type="entry name" value="Dihydroxy-acid dehydratase"/>
    <property type="match status" value="1"/>
</dbReference>
<keyword evidence="3" id="KW-0479">Metal-binding</keyword>
<feature type="domain" description="Dihydroxy-acid/6-phosphogluconate dehydratase C-terminal" evidence="9">
    <location>
        <begin position="357"/>
        <end position="547"/>
    </location>
</feature>
<keyword evidence="5" id="KW-0411">Iron-sulfur</keyword>
<evidence type="ECO:0000256" key="6">
    <source>
        <dbReference type="ARBA" id="ARBA00023239"/>
    </source>
</evidence>
<dbReference type="RefSeq" id="WP_228300545.1">
    <property type="nucleotide sequence ID" value="NZ_AP023420.1"/>
</dbReference>